<dbReference type="GO" id="GO:0003723">
    <property type="term" value="F:RNA binding"/>
    <property type="evidence" value="ECO:0007669"/>
    <property type="project" value="UniProtKB-UniRule"/>
</dbReference>
<dbReference type="InterPro" id="IPR000629">
    <property type="entry name" value="RNA-helicase_DEAD-box_CS"/>
</dbReference>
<evidence type="ECO:0000256" key="3">
    <source>
        <dbReference type="ARBA" id="ARBA00022552"/>
    </source>
</evidence>
<feature type="compositionally biased region" description="Polar residues" evidence="12">
    <location>
        <begin position="68"/>
        <end position="81"/>
    </location>
</feature>
<dbReference type="Pfam" id="PF00271">
    <property type="entry name" value="Helicase_C"/>
    <property type="match status" value="1"/>
</dbReference>
<dbReference type="SMART" id="SM00490">
    <property type="entry name" value="HELICc"/>
    <property type="match status" value="1"/>
</dbReference>
<dbReference type="SUPFAM" id="SSF52540">
    <property type="entry name" value="P-loop containing nucleoside triphosphate hydrolases"/>
    <property type="match status" value="1"/>
</dbReference>
<evidence type="ECO:0000256" key="2">
    <source>
        <dbReference type="ARBA" id="ARBA00022517"/>
    </source>
</evidence>
<evidence type="ECO:0000259" key="15">
    <source>
        <dbReference type="PROSITE" id="PS51195"/>
    </source>
</evidence>
<dbReference type="OrthoDB" id="422663at2759"/>
<keyword evidence="6 10" id="KW-0347">Helicase</keyword>
<keyword evidence="4 10" id="KW-0547">Nucleotide-binding</keyword>
<accession>A0A1X2GV77</accession>
<keyword evidence="8 11" id="KW-0694">RNA-binding</keyword>
<feature type="compositionally biased region" description="Basic and acidic residues" evidence="12">
    <location>
        <begin position="709"/>
        <end position="724"/>
    </location>
</feature>
<dbReference type="SMART" id="SM01178">
    <property type="entry name" value="DUF4217"/>
    <property type="match status" value="1"/>
</dbReference>
<dbReference type="GO" id="GO:0003724">
    <property type="term" value="F:RNA helicase activity"/>
    <property type="evidence" value="ECO:0007669"/>
    <property type="project" value="UniProtKB-EC"/>
</dbReference>
<dbReference type="EMBL" id="MCGT01000002">
    <property type="protein sequence ID" value="ORX61934.1"/>
    <property type="molecule type" value="Genomic_DNA"/>
</dbReference>
<comment type="similarity">
    <text evidence="10">Belongs to the DEAD box helicase family.</text>
</comment>
<protein>
    <recommendedName>
        <fullName evidence="11">ATP-dependent RNA helicase</fullName>
        <ecNumber evidence="11">3.6.4.13</ecNumber>
    </recommendedName>
</protein>
<comment type="subcellular location">
    <subcellularLocation>
        <location evidence="1">Nucleus</location>
        <location evidence="1">Nucleolus</location>
    </subcellularLocation>
</comment>
<dbReference type="STRING" id="101127.A0A1X2GV77"/>
<dbReference type="InterPro" id="IPR025313">
    <property type="entry name" value="SPB4-like_CTE"/>
</dbReference>
<evidence type="ECO:0000256" key="6">
    <source>
        <dbReference type="ARBA" id="ARBA00022806"/>
    </source>
</evidence>
<feature type="domain" description="DEAD-box RNA helicase Q" evidence="15">
    <location>
        <begin position="83"/>
        <end position="112"/>
    </location>
</feature>
<dbReference type="GO" id="GO:0016887">
    <property type="term" value="F:ATP hydrolysis activity"/>
    <property type="evidence" value="ECO:0007669"/>
    <property type="project" value="RHEA"/>
</dbReference>
<dbReference type="GO" id="GO:0005524">
    <property type="term" value="F:ATP binding"/>
    <property type="evidence" value="ECO:0007669"/>
    <property type="project" value="UniProtKB-UniRule"/>
</dbReference>
<dbReference type="InterPro" id="IPR011545">
    <property type="entry name" value="DEAD/DEAH_box_helicase_dom"/>
</dbReference>
<evidence type="ECO:0000256" key="10">
    <source>
        <dbReference type="RuleBase" id="RU000492"/>
    </source>
</evidence>
<evidence type="ECO:0000256" key="8">
    <source>
        <dbReference type="ARBA" id="ARBA00022884"/>
    </source>
</evidence>
<feature type="region of interest" description="Disordered" evidence="12">
    <location>
        <begin position="692"/>
        <end position="787"/>
    </location>
</feature>
<dbReference type="InterPro" id="IPR014001">
    <property type="entry name" value="Helicase_ATP-bd"/>
</dbReference>
<dbReference type="Pfam" id="PF13959">
    <property type="entry name" value="CTE_SPB4"/>
    <property type="match status" value="1"/>
</dbReference>
<gene>
    <name evidence="16" type="ORF">DM01DRAFT_1331412</name>
</gene>
<dbReference type="GO" id="GO:0005730">
    <property type="term" value="C:nucleolus"/>
    <property type="evidence" value="ECO:0007669"/>
    <property type="project" value="UniProtKB-SubCell"/>
</dbReference>
<dbReference type="Pfam" id="PF00270">
    <property type="entry name" value="DEAD"/>
    <property type="match status" value="1"/>
</dbReference>
<dbReference type="PROSITE" id="PS51195">
    <property type="entry name" value="Q_MOTIF"/>
    <property type="match status" value="1"/>
</dbReference>
<evidence type="ECO:0000256" key="5">
    <source>
        <dbReference type="ARBA" id="ARBA00022801"/>
    </source>
</evidence>
<keyword evidence="2" id="KW-0690">Ribosome biogenesis</keyword>
<comment type="function">
    <text evidence="11">RNA helicase.</text>
</comment>
<feature type="compositionally biased region" description="Basic residues" evidence="12">
    <location>
        <begin position="475"/>
        <end position="486"/>
    </location>
</feature>
<feature type="domain" description="Helicase C-terminal" evidence="14">
    <location>
        <begin position="454"/>
        <end position="620"/>
    </location>
</feature>
<dbReference type="Gene3D" id="3.40.50.300">
    <property type="entry name" value="P-loop containing nucleotide triphosphate hydrolases"/>
    <property type="match status" value="2"/>
</dbReference>
<evidence type="ECO:0000256" key="9">
    <source>
        <dbReference type="PROSITE-ProRule" id="PRU00552"/>
    </source>
</evidence>
<feature type="short sequence motif" description="Q motif" evidence="9">
    <location>
        <begin position="83"/>
        <end position="112"/>
    </location>
</feature>
<comment type="caution">
    <text evidence="16">The sequence shown here is derived from an EMBL/GenBank/DDBJ whole genome shotgun (WGS) entry which is preliminary data.</text>
</comment>
<keyword evidence="7 10" id="KW-0067">ATP-binding</keyword>
<dbReference type="InterPro" id="IPR001650">
    <property type="entry name" value="Helicase_C-like"/>
</dbReference>
<dbReference type="InterPro" id="IPR027417">
    <property type="entry name" value="P-loop_NTPase"/>
</dbReference>
<keyword evidence="17" id="KW-1185">Reference proteome</keyword>
<dbReference type="PROSITE" id="PS00039">
    <property type="entry name" value="DEAD_ATP_HELICASE"/>
    <property type="match status" value="1"/>
</dbReference>
<feature type="compositionally biased region" description="Low complexity" evidence="12">
    <location>
        <begin position="725"/>
        <end position="747"/>
    </location>
</feature>
<evidence type="ECO:0000256" key="7">
    <source>
        <dbReference type="ARBA" id="ARBA00022840"/>
    </source>
</evidence>
<evidence type="ECO:0000256" key="11">
    <source>
        <dbReference type="RuleBase" id="RU365068"/>
    </source>
</evidence>
<feature type="region of interest" description="Disordered" evidence="12">
    <location>
        <begin position="461"/>
        <end position="494"/>
    </location>
</feature>
<comment type="catalytic activity">
    <reaction evidence="11">
        <text>ATP + H2O = ADP + phosphate + H(+)</text>
        <dbReference type="Rhea" id="RHEA:13065"/>
        <dbReference type="ChEBI" id="CHEBI:15377"/>
        <dbReference type="ChEBI" id="CHEBI:15378"/>
        <dbReference type="ChEBI" id="CHEBI:30616"/>
        <dbReference type="ChEBI" id="CHEBI:43474"/>
        <dbReference type="ChEBI" id="CHEBI:456216"/>
        <dbReference type="EC" id="3.6.4.13"/>
    </reaction>
</comment>
<dbReference type="InterPro" id="IPR014014">
    <property type="entry name" value="RNA_helicase_DEAD_Q_motif"/>
</dbReference>
<evidence type="ECO:0000259" key="13">
    <source>
        <dbReference type="PROSITE" id="PS51192"/>
    </source>
</evidence>
<organism evidence="16 17">
    <name type="scientific">Hesseltinella vesiculosa</name>
    <dbReference type="NCBI Taxonomy" id="101127"/>
    <lineage>
        <taxon>Eukaryota</taxon>
        <taxon>Fungi</taxon>
        <taxon>Fungi incertae sedis</taxon>
        <taxon>Mucoromycota</taxon>
        <taxon>Mucoromycotina</taxon>
        <taxon>Mucoromycetes</taxon>
        <taxon>Mucorales</taxon>
        <taxon>Cunninghamellaceae</taxon>
        <taxon>Hesseltinella</taxon>
    </lineage>
</organism>
<feature type="region of interest" description="Disordered" evidence="12">
    <location>
        <begin position="1"/>
        <end position="83"/>
    </location>
</feature>
<keyword evidence="3" id="KW-0698">rRNA processing</keyword>
<dbReference type="GO" id="GO:0006364">
    <property type="term" value="P:rRNA processing"/>
    <property type="evidence" value="ECO:0007669"/>
    <property type="project" value="UniProtKB-KW"/>
</dbReference>
<dbReference type="PROSITE" id="PS51194">
    <property type="entry name" value="HELICASE_CTER"/>
    <property type="match status" value="1"/>
</dbReference>
<dbReference type="SMART" id="SM00487">
    <property type="entry name" value="DEXDc"/>
    <property type="match status" value="1"/>
</dbReference>
<feature type="domain" description="Helicase ATP-binding" evidence="13">
    <location>
        <begin position="134"/>
        <end position="354"/>
    </location>
</feature>
<reference evidence="16 17" key="1">
    <citation type="submission" date="2016-07" db="EMBL/GenBank/DDBJ databases">
        <title>Pervasive Adenine N6-methylation of Active Genes in Fungi.</title>
        <authorList>
            <consortium name="DOE Joint Genome Institute"/>
            <person name="Mondo S.J."/>
            <person name="Dannebaum R.O."/>
            <person name="Kuo R.C."/>
            <person name="Labutti K."/>
            <person name="Haridas S."/>
            <person name="Kuo A."/>
            <person name="Salamov A."/>
            <person name="Ahrendt S.R."/>
            <person name="Lipzen A."/>
            <person name="Sullivan W."/>
            <person name="Andreopoulos W.B."/>
            <person name="Clum A."/>
            <person name="Lindquist E."/>
            <person name="Daum C."/>
            <person name="Ramamoorthy G.K."/>
            <person name="Gryganskyi A."/>
            <person name="Culley D."/>
            <person name="Magnuson J.K."/>
            <person name="James T.Y."/>
            <person name="O'Malley M.A."/>
            <person name="Stajich J.E."/>
            <person name="Spatafora J.W."/>
            <person name="Visel A."/>
            <person name="Grigoriev I.V."/>
        </authorList>
    </citation>
    <scope>NUCLEOTIDE SEQUENCE [LARGE SCALE GENOMIC DNA]</scope>
    <source>
        <strain evidence="16 17">NRRL 3301</strain>
    </source>
</reference>
<evidence type="ECO:0000259" key="14">
    <source>
        <dbReference type="PROSITE" id="PS51194"/>
    </source>
</evidence>
<dbReference type="PROSITE" id="PS51192">
    <property type="entry name" value="HELICASE_ATP_BIND_1"/>
    <property type="match status" value="1"/>
</dbReference>
<comment type="domain">
    <text evidence="11">The Q motif is unique to and characteristic of the DEAD box family of RNA helicases and controls ATP binding and hydrolysis.</text>
</comment>
<dbReference type="PANTHER" id="PTHR24031">
    <property type="entry name" value="RNA HELICASE"/>
    <property type="match status" value="1"/>
</dbReference>
<evidence type="ECO:0000256" key="1">
    <source>
        <dbReference type="ARBA" id="ARBA00004604"/>
    </source>
</evidence>
<sequence>MDDDGMMLNLVPGKAKASDSQDPKQSTRKKDEKDQSGGKKVIHGKVQVQSSLFTANPEYDQDQHKDNTVSSKDQQPSNAPTANMFESLGISNELIQVLNNKLQVTRPTLVQQRALPVLLGPAQGVQAISDPLPDTKKKGDVDVVVQAQTGSGKTLTYLLPMLQRLVAASTFNSTPSGANFTGFGSRAIGTVAIILTPTRELAQQVTNVLNQLLTLPRPADAYRRTHWMVAGMVIGGDSKAKEKARLRKGVTFLVSTPGRLLDHLQNTQSFDIRHLKWLVLDEADRLLDLGFEETLKQIMQLIQEKTKAEPLATYRHTLTHPLWPRGHQTILCSATLRDDVRQLAGTALVDPVFVNANGTPTRLTAATPALNESDNADDAPHTFSAPTQLQQTYTIVPAKLRLVSLIAFLRNRMKKKQAKSGKIIVFFSCCDSVDFHYDLLAHAGNPLTTDVDEDREDMLAALEDDDVGDSEKKTGNKKRPPRKTKKVREQEQLDFQRQPCQESKLLGDDVRVYRLHGDLPQDVRSSTFQQFNDASNGILLCTDVAARGLDLPNVACIIQYDPPTDMKDYVHRIGRTARLGKAGEARLFLLPSEMDYLPILKAQGMAIAQVTVESLLADTFGKLRHVYEAGAQETQDQLERYVLSEEENVILGRKAYWSSIRAYATHGAAEKHVFHVKKLHLGHIAKSFALREAPSQLQDPNKTKKKKDAKQERMPGKMKFRDGKQQPGKQQSGKQGKQQPGKQQQGKKGPGLGKRKRMGNADEFAIISSASTLAAGPTTKKKKLVKN</sequence>
<dbReference type="CDD" id="cd18787">
    <property type="entry name" value="SF2_C_DEAD"/>
    <property type="match status" value="1"/>
</dbReference>
<dbReference type="AlphaFoldDB" id="A0A1X2GV77"/>
<evidence type="ECO:0000256" key="12">
    <source>
        <dbReference type="SAM" id="MobiDB-lite"/>
    </source>
</evidence>
<name>A0A1X2GV77_9FUNG</name>
<evidence type="ECO:0000313" key="16">
    <source>
        <dbReference type="EMBL" id="ORX61934.1"/>
    </source>
</evidence>
<evidence type="ECO:0000256" key="4">
    <source>
        <dbReference type="ARBA" id="ARBA00022741"/>
    </source>
</evidence>
<proteinExistence type="inferred from homology"/>
<dbReference type="EC" id="3.6.4.13" evidence="11"/>
<dbReference type="Proteomes" id="UP000242146">
    <property type="component" value="Unassembled WGS sequence"/>
</dbReference>
<evidence type="ECO:0000313" key="17">
    <source>
        <dbReference type="Proteomes" id="UP000242146"/>
    </source>
</evidence>
<feature type="compositionally biased region" description="Basic and acidic residues" evidence="12">
    <location>
        <begin position="28"/>
        <end position="37"/>
    </location>
</feature>
<keyword evidence="5 10" id="KW-0378">Hydrolase</keyword>